<accession>A0AAD7XSN4</accession>
<evidence type="ECO:0000313" key="1">
    <source>
        <dbReference type="EMBL" id="KAJ8652910.1"/>
    </source>
</evidence>
<reference evidence="1 2" key="1">
    <citation type="submission" date="2023-03" db="EMBL/GenBank/DDBJ databases">
        <title>Genome sequence of Lichtheimia ornata CBS 291.66.</title>
        <authorList>
            <person name="Mohabir J.T."/>
            <person name="Shea T.P."/>
            <person name="Kurbessoian T."/>
            <person name="Berby B."/>
            <person name="Fontaine J."/>
            <person name="Livny J."/>
            <person name="Gnirke A."/>
            <person name="Stajich J.E."/>
            <person name="Cuomo C.A."/>
        </authorList>
    </citation>
    <scope>NUCLEOTIDE SEQUENCE [LARGE SCALE GENOMIC DNA]</scope>
    <source>
        <strain evidence="1">CBS 291.66</strain>
    </source>
</reference>
<dbReference type="Proteomes" id="UP001234581">
    <property type="component" value="Unassembled WGS sequence"/>
</dbReference>
<proteinExistence type="predicted"/>
<evidence type="ECO:0000313" key="2">
    <source>
        <dbReference type="Proteomes" id="UP001234581"/>
    </source>
</evidence>
<dbReference type="EMBL" id="JARTCD010000090">
    <property type="protein sequence ID" value="KAJ8652910.1"/>
    <property type="molecule type" value="Genomic_DNA"/>
</dbReference>
<dbReference type="RefSeq" id="XP_058337824.1">
    <property type="nucleotide sequence ID" value="XM_058491411.1"/>
</dbReference>
<keyword evidence="2" id="KW-1185">Reference proteome</keyword>
<name>A0AAD7XSN4_9FUNG</name>
<dbReference type="GeneID" id="83218845"/>
<gene>
    <name evidence="1" type="ORF">O0I10_011444</name>
</gene>
<organism evidence="1 2">
    <name type="scientific">Lichtheimia ornata</name>
    <dbReference type="NCBI Taxonomy" id="688661"/>
    <lineage>
        <taxon>Eukaryota</taxon>
        <taxon>Fungi</taxon>
        <taxon>Fungi incertae sedis</taxon>
        <taxon>Mucoromycota</taxon>
        <taxon>Mucoromycotina</taxon>
        <taxon>Mucoromycetes</taxon>
        <taxon>Mucorales</taxon>
        <taxon>Lichtheimiaceae</taxon>
        <taxon>Lichtheimia</taxon>
    </lineage>
</organism>
<protein>
    <submittedName>
        <fullName evidence="1">Uncharacterized protein</fullName>
    </submittedName>
</protein>
<dbReference type="AlphaFoldDB" id="A0AAD7XSN4"/>
<comment type="caution">
    <text evidence="1">The sequence shown here is derived from an EMBL/GenBank/DDBJ whole genome shotgun (WGS) entry which is preliminary data.</text>
</comment>
<sequence>MAKDREGCMDMVEGQDTDQPPGCWLTCHVTCILTTRPMSWCFTTARHQHLFKLHHVMANEQWQYYTDIAAAKHLSPNALSFDHYYILLESDLPHEQVEILKRSACWLLFTRTYLDCQLVIGSIQADKDEEN</sequence>